<evidence type="ECO:0000313" key="1">
    <source>
        <dbReference type="EMBL" id="GAF99065.1"/>
    </source>
</evidence>
<name>X0VEW1_9ZZZZ</name>
<accession>X0VEW1</accession>
<organism evidence="1">
    <name type="scientific">marine sediment metagenome</name>
    <dbReference type="NCBI Taxonomy" id="412755"/>
    <lineage>
        <taxon>unclassified sequences</taxon>
        <taxon>metagenomes</taxon>
        <taxon>ecological metagenomes</taxon>
    </lineage>
</organism>
<reference evidence="1" key="1">
    <citation type="journal article" date="2014" name="Front. Microbiol.">
        <title>High frequency of phylogenetically diverse reductive dehalogenase-homologous genes in deep subseafloor sedimentary metagenomes.</title>
        <authorList>
            <person name="Kawai M."/>
            <person name="Futagami T."/>
            <person name="Toyoda A."/>
            <person name="Takaki Y."/>
            <person name="Nishi S."/>
            <person name="Hori S."/>
            <person name="Arai W."/>
            <person name="Tsubouchi T."/>
            <person name="Morono Y."/>
            <person name="Uchiyama I."/>
            <person name="Ito T."/>
            <person name="Fujiyama A."/>
            <person name="Inagaki F."/>
            <person name="Takami H."/>
        </authorList>
    </citation>
    <scope>NUCLEOTIDE SEQUENCE</scope>
    <source>
        <strain evidence="1">Expedition CK06-06</strain>
    </source>
</reference>
<protein>
    <submittedName>
        <fullName evidence="1">Uncharacterized protein</fullName>
    </submittedName>
</protein>
<proteinExistence type="predicted"/>
<dbReference type="EMBL" id="BARS01011037">
    <property type="protein sequence ID" value="GAF99065.1"/>
    <property type="molecule type" value="Genomic_DNA"/>
</dbReference>
<sequence>MNDKEFWEKCGFTYETMAPTRAFFWKTPDGLWLMELPSPDSIEYLGYLFKYAVPKVTNEMLMLIELLSYPTSGKYDIGHHVHINGEKRLGSNDKADPAQALRKAIEEVIG</sequence>
<dbReference type="AlphaFoldDB" id="X0VEW1"/>
<comment type="caution">
    <text evidence="1">The sequence shown here is derived from an EMBL/GenBank/DDBJ whole genome shotgun (WGS) entry which is preliminary data.</text>
</comment>
<gene>
    <name evidence="1" type="ORF">S01H1_20228</name>
</gene>